<dbReference type="Gene3D" id="1.20.200.10">
    <property type="entry name" value="Fumarase/aspartase (Central domain)"/>
    <property type="match status" value="1"/>
</dbReference>
<dbReference type="InterPro" id="IPR008948">
    <property type="entry name" value="L-Aspartase-like"/>
</dbReference>
<dbReference type="Gene3D" id="1.10.40.30">
    <property type="entry name" value="Fumarase/aspartase (C-terminal domain)"/>
    <property type="match status" value="1"/>
</dbReference>
<evidence type="ECO:0000259" key="1">
    <source>
        <dbReference type="SMART" id="SM00998"/>
    </source>
</evidence>
<dbReference type="PANTHER" id="PTHR43172:SF2">
    <property type="entry name" value="ADENYLOSUCCINATE LYASE C-TERMINAL DOMAIN-CONTAINING PROTEIN"/>
    <property type="match status" value="1"/>
</dbReference>
<dbReference type="GO" id="GO:0003824">
    <property type="term" value="F:catalytic activity"/>
    <property type="evidence" value="ECO:0007669"/>
    <property type="project" value="InterPro"/>
</dbReference>
<name>A0A455UHM0_9GAMM</name>
<sequence length="170" mass="18124">MPHKRNPVRSALIRAAAKQVHGHTSVLINAAAQPLERGLGEWHAEWAPLMESALLVEGALEQVAVLLEGLEVNPANMWRNLAATGGGIMAEPVARLLAPTLGADRAKAVSAEAAETARLQVRAYADVLADQPEIKGIVDADALRKACDPALYLGSSSAQVIRTKKWLENN</sequence>
<evidence type="ECO:0000313" key="3">
    <source>
        <dbReference type="Proteomes" id="UP000320231"/>
    </source>
</evidence>
<dbReference type="InterPro" id="IPR019468">
    <property type="entry name" value="AdenyloSucc_lyase_C"/>
</dbReference>
<dbReference type="PANTHER" id="PTHR43172">
    <property type="entry name" value="ADENYLOSUCCINATE LYASE"/>
    <property type="match status" value="1"/>
</dbReference>
<dbReference type="SMART" id="SM00998">
    <property type="entry name" value="ADSL_C"/>
    <property type="match status" value="1"/>
</dbReference>
<feature type="domain" description="Adenylosuccinate lyase C-terminal" evidence="1">
    <location>
        <begin position="85"/>
        <end position="164"/>
    </location>
</feature>
<organism evidence="2 3">
    <name type="scientific">Vreelandella sulfidaeris</name>
    <dbReference type="NCBI Taxonomy" id="115553"/>
    <lineage>
        <taxon>Bacteria</taxon>
        <taxon>Pseudomonadati</taxon>
        <taxon>Pseudomonadota</taxon>
        <taxon>Gammaproteobacteria</taxon>
        <taxon>Oceanospirillales</taxon>
        <taxon>Halomonadaceae</taxon>
        <taxon>Vreelandella</taxon>
    </lineage>
</organism>
<protein>
    <recommendedName>
        <fullName evidence="1">Adenylosuccinate lyase C-terminal domain-containing protein</fullName>
    </recommendedName>
</protein>
<dbReference type="AlphaFoldDB" id="A0A455UHM0"/>
<reference evidence="2 3" key="1">
    <citation type="journal article" date="2019" name="Microbiol. Resour. Announc.">
        <title>Complete Genome Sequence of Halomonas sulfidaeris Strain Esulfide1 Isolated from a Metal Sulfide Rock at a Depth of 2,200 Meters, Obtained Using Nanopore Sequencing.</title>
        <authorList>
            <person name="Saito M."/>
            <person name="Nishigata A."/>
            <person name="Galipon J."/>
            <person name="Arakawa K."/>
        </authorList>
    </citation>
    <scope>NUCLEOTIDE SEQUENCE [LARGE SCALE GENOMIC DNA]</scope>
    <source>
        <strain evidence="2 3">ATCC BAA-803</strain>
    </source>
</reference>
<proteinExistence type="predicted"/>
<accession>A0A455UHM0</accession>
<dbReference type="KEGG" id="hsr:HSBAA_65330"/>
<dbReference type="SUPFAM" id="SSF48557">
    <property type="entry name" value="L-aspartase-like"/>
    <property type="match status" value="1"/>
</dbReference>
<evidence type="ECO:0000313" key="2">
    <source>
        <dbReference type="EMBL" id="BBI65227.1"/>
    </source>
</evidence>
<dbReference type="Proteomes" id="UP000320231">
    <property type="component" value="Chromosome"/>
</dbReference>
<gene>
    <name evidence="2" type="ORF">HSBAA_65330</name>
</gene>
<dbReference type="EMBL" id="AP019514">
    <property type="protein sequence ID" value="BBI65227.1"/>
    <property type="molecule type" value="Genomic_DNA"/>
</dbReference>